<gene>
    <name evidence="2" type="ORF">A2V47_05310</name>
</gene>
<proteinExistence type="predicted"/>
<dbReference type="Gene3D" id="3.30.420.130">
    <property type="entry name" value="Dinitrogenase iron-molybdenum cofactor biosynthesis domain"/>
    <property type="match status" value="1"/>
</dbReference>
<dbReference type="InterPro" id="IPR033913">
    <property type="entry name" value="MTH1175_dom"/>
</dbReference>
<dbReference type="InterPro" id="IPR003731">
    <property type="entry name" value="Di-Nase_FeMo-co_biosynth"/>
</dbReference>
<dbReference type="InterPro" id="IPR036105">
    <property type="entry name" value="DiNase_FeMo-co_biosyn_sf"/>
</dbReference>
<dbReference type="SUPFAM" id="SSF53146">
    <property type="entry name" value="Nitrogenase accessory factor-like"/>
    <property type="match status" value="1"/>
</dbReference>
<dbReference type="PANTHER" id="PTHR42983">
    <property type="entry name" value="DINITROGENASE IRON-MOLYBDENUM COFACTOR PROTEIN-RELATED"/>
    <property type="match status" value="1"/>
</dbReference>
<evidence type="ECO:0000313" key="3">
    <source>
        <dbReference type="Proteomes" id="UP000177701"/>
    </source>
</evidence>
<dbReference type="Pfam" id="PF02579">
    <property type="entry name" value="Nitro_FeMo-Co"/>
    <property type="match status" value="1"/>
</dbReference>
<evidence type="ECO:0000259" key="1">
    <source>
        <dbReference type="Pfam" id="PF02579"/>
    </source>
</evidence>
<comment type="caution">
    <text evidence="2">The sequence shown here is derived from an EMBL/GenBank/DDBJ whole genome shotgun (WGS) entry which is preliminary data.</text>
</comment>
<protein>
    <submittedName>
        <fullName evidence="2">Dinitrogenase iron-molybdenum cofactor</fullName>
    </submittedName>
</protein>
<dbReference type="PANTHER" id="PTHR42983:SF1">
    <property type="entry name" value="IRON-MOLYBDENUM PROTEIN"/>
    <property type="match status" value="1"/>
</dbReference>
<dbReference type="EMBL" id="MEYH01000083">
    <property type="protein sequence ID" value="OGD14504.1"/>
    <property type="molecule type" value="Genomic_DNA"/>
</dbReference>
<dbReference type="STRING" id="1797291.A2V47_05310"/>
<feature type="domain" description="Dinitrogenase iron-molybdenum cofactor biosynthesis" evidence="1">
    <location>
        <begin position="10"/>
        <end position="96"/>
    </location>
</feature>
<reference evidence="2 3" key="1">
    <citation type="journal article" date="2016" name="Nat. Commun.">
        <title>Thousands of microbial genomes shed light on interconnected biogeochemical processes in an aquifer system.</title>
        <authorList>
            <person name="Anantharaman K."/>
            <person name="Brown C.T."/>
            <person name="Hug L.A."/>
            <person name="Sharon I."/>
            <person name="Castelle C.J."/>
            <person name="Probst A.J."/>
            <person name="Thomas B.C."/>
            <person name="Singh A."/>
            <person name="Wilkins M.J."/>
            <person name="Karaoz U."/>
            <person name="Brodie E.L."/>
            <person name="Williams K.H."/>
            <person name="Hubbard S.S."/>
            <person name="Banfield J.F."/>
        </authorList>
    </citation>
    <scope>NUCLEOTIDE SEQUENCE [LARGE SCALE GENOMIC DNA]</scope>
</reference>
<organism evidence="2 3">
    <name type="scientific">Candidatus Sediminicultor quintus</name>
    <dbReference type="NCBI Taxonomy" id="1797291"/>
    <lineage>
        <taxon>Bacteria</taxon>
        <taxon>Pseudomonadati</taxon>
        <taxon>Atribacterota</taxon>
        <taxon>Candidatus Phoenicimicrobiia</taxon>
        <taxon>Candidatus Pheonicimicrobiales</taxon>
        <taxon>Candidatus Phoenicimicrobiaceae</taxon>
        <taxon>Candidatus Sediminicultor</taxon>
    </lineage>
</organism>
<dbReference type="Proteomes" id="UP000177701">
    <property type="component" value="Unassembled WGS sequence"/>
</dbReference>
<name>A0A1F5A9K0_9BACT</name>
<evidence type="ECO:0000313" key="2">
    <source>
        <dbReference type="EMBL" id="OGD14504.1"/>
    </source>
</evidence>
<sequence length="132" mass="14378">MKIAISTDAGFVSAHFGRCPSFTIAEIEEGKVLKIEEINNPGHQPAFLPNFLAERGVKYIICGGMGNRAQMLFAEKNITPVIGVTGKIEEVIEKFVQGKLEAGESFCKPGAGKGYGLEKEECDHSEEDTHLH</sequence>
<dbReference type="AlphaFoldDB" id="A0A1F5A9K0"/>
<dbReference type="CDD" id="cd00851">
    <property type="entry name" value="MTH1175"/>
    <property type="match status" value="1"/>
</dbReference>
<accession>A0A1F5A9K0</accession>